<dbReference type="InterPro" id="IPR017853">
    <property type="entry name" value="GH"/>
</dbReference>
<evidence type="ECO:0000256" key="1">
    <source>
        <dbReference type="ARBA" id="ARBA00000822"/>
    </source>
</evidence>
<evidence type="ECO:0000256" key="8">
    <source>
        <dbReference type="RuleBase" id="RU000489"/>
    </source>
</evidence>
<protein>
    <recommendedName>
        <fullName evidence="2">chitinase</fullName>
        <ecNumber evidence="2">3.2.1.14</ecNumber>
    </recommendedName>
</protein>
<dbReference type="PROSITE" id="PS51910">
    <property type="entry name" value="GH18_2"/>
    <property type="match status" value="1"/>
</dbReference>
<sequence length="302" mass="32566">MASTTFASFDPNSKSNIAMYWGQNSFGKKDSQQNLGHYCDNADVDNLADQGGKCKPQLETDQGLGDTKCGEVETDITSCQGKGKTVLLSFGGQTASSAQFKSDDEATTAAQNVWAMFGPNKENSNAKRPSGNASVNGFDLDYETPDAASHMAKFAQTLRELMDAETGKYYLTTAPKCTYPSTELGEVLTSVALDMVFVMFYDNNNDCDAKNYPTGFTFNEWNSFAAKPVNSSHPTRVFLGVPGGNIAAKNDPYYLQSTQLGGVIDGTKNNSNFGGVMLWDASRVFANDDTNFLSGIKGKLKG</sequence>
<dbReference type="Gene3D" id="3.20.20.80">
    <property type="entry name" value="Glycosidases"/>
    <property type="match status" value="1"/>
</dbReference>
<feature type="domain" description="GH18" evidence="10">
    <location>
        <begin position="15"/>
        <end position="302"/>
    </location>
</feature>
<dbReference type="AlphaFoldDB" id="A0A6A6T8M2"/>
<keyword evidence="3 8" id="KW-0378">Hydrolase</keyword>
<dbReference type="GO" id="GO:0000272">
    <property type="term" value="P:polysaccharide catabolic process"/>
    <property type="evidence" value="ECO:0007669"/>
    <property type="project" value="UniProtKB-KW"/>
</dbReference>
<reference evidence="11" key="1">
    <citation type="journal article" date="2020" name="Stud. Mycol.">
        <title>101 Dothideomycetes genomes: a test case for predicting lifestyles and emergence of pathogens.</title>
        <authorList>
            <person name="Haridas S."/>
            <person name="Albert R."/>
            <person name="Binder M."/>
            <person name="Bloem J."/>
            <person name="Labutti K."/>
            <person name="Salamov A."/>
            <person name="Andreopoulos B."/>
            <person name="Baker S."/>
            <person name="Barry K."/>
            <person name="Bills G."/>
            <person name="Bluhm B."/>
            <person name="Cannon C."/>
            <person name="Castanera R."/>
            <person name="Culley D."/>
            <person name="Daum C."/>
            <person name="Ezra D."/>
            <person name="Gonzalez J."/>
            <person name="Henrissat B."/>
            <person name="Kuo A."/>
            <person name="Liang C."/>
            <person name="Lipzen A."/>
            <person name="Lutzoni F."/>
            <person name="Magnuson J."/>
            <person name="Mondo S."/>
            <person name="Nolan M."/>
            <person name="Ohm R."/>
            <person name="Pangilinan J."/>
            <person name="Park H.-J."/>
            <person name="Ramirez L."/>
            <person name="Alfaro M."/>
            <person name="Sun H."/>
            <person name="Tritt A."/>
            <person name="Yoshinaga Y."/>
            <person name="Zwiers L.-H."/>
            <person name="Turgeon B."/>
            <person name="Goodwin S."/>
            <person name="Spatafora J."/>
            <person name="Crous P."/>
            <person name="Grigoriev I."/>
        </authorList>
    </citation>
    <scope>NUCLEOTIDE SEQUENCE</scope>
    <source>
        <strain evidence="11">CBS 122681</strain>
    </source>
</reference>
<evidence type="ECO:0000313" key="11">
    <source>
        <dbReference type="EMBL" id="KAF2655581.1"/>
    </source>
</evidence>
<comment type="catalytic activity">
    <reaction evidence="1">
        <text>Random endo-hydrolysis of N-acetyl-beta-D-glucosaminide (1-&gt;4)-beta-linkages in chitin and chitodextrins.</text>
        <dbReference type="EC" id="3.2.1.14"/>
    </reaction>
</comment>
<dbReference type="PANTHER" id="PTHR45708">
    <property type="entry name" value="ENDOCHITINASE"/>
    <property type="match status" value="1"/>
</dbReference>
<evidence type="ECO:0000256" key="4">
    <source>
        <dbReference type="ARBA" id="ARBA00023024"/>
    </source>
</evidence>
<dbReference type="GO" id="GO:0006032">
    <property type="term" value="P:chitin catabolic process"/>
    <property type="evidence" value="ECO:0007669"/>
    <property type="project" value="UniProtKB-KW"/>
</dbReference>
<evidence type="ECO:0000256" key="6">
    <source>
        <dbReference type="ARBA" id="ARBA00023295"/>
    </source>
</evidence>
<dbReference type="GO" id="GO:0008843">
    <property type="term" value="F:endochitinase activity"/>
    <property type="evidence" value="ECO:0007669"/>
    <property type="project" value="UniProtKB-EC"/>
</dbReference>
<dbReference type="InterPro" id="IPR001223">
    <property type="entry name" value="Glyco_hydro18_cat"/>
</dbReference>
<evidence type="ECO:0000256" key="5">
    <source>
        <dbReference type="ARBA" id="ARBA00023277"/>
    </source>
</evidence>
<name>A0A6A6T8M2_9PLEO</name>
<dbReference type="EC" id="3.2.1.14" evidence="2"/>
<evidence type="ECO:0000256" key="9">
    <source>
        <dbReference type="RuleBase" id="RU004453"/>
    </source>
</evidence>
<keyword evidence="6 8" id="KW-0326">Glycosidase</keyword>
<dbReference type="Pfam" id="PF00704">
    <property type="entry name" value="Glyco_hydro_18"/>
    <property type="match status" value="1"/>
</dbReference>
<accession>A0A6A6T8M2</accession>
<dbReference type="PANTHER" id="PTHR45708:SF49">
    <property type="entry name" value="ENDOCHITINASE"/>
    <property type="match status" value="1"/>
</dbReference>
<dbReference type="EMBL" id="MU004347">
    <property type="protein sequence ID" value="KAF2655581.1"/>
    <property type="molecule type" value="Genomic_DNA"/>
</dbReference>
<dbReference type="InterPro" id="IPR001579">
    <property type="entry name" value="Glyco_hydro_18_chit_AS"/>
</dbReference>
<evidence type="ECO:0000259" key="10">
    <source>
        <dbReference type="PROSITE" id="PS51910"/>
    </source>
</evidence>
<dbReference type="SUPFAM" id="SSF51445">
    <property type="entry name" value="(Trans)glycosidases"/>
    <property type="match status" value="1"/>
</dbReference>
<dbReference type="PROSITE" id="PS01095">
    <property type="entry name" value="GH18_1"/>
    <property type="match status" value="1"/>
</dbReference>
<evidence type="ECO:0000256" key="3">
    <source>
        <dbReference type="ARBA" id="ARBA00022801"/>
    </source>
</evidence>
<proteinExistence type="inferred from homology"/>
<keyword evidence="12" id="KW-1185">Reference proteome</keyword>
<dbReference type="OrthoDB" id="6020543at2759"/>
<keyword evidence="4" id="KW-0146">Chitin degradation</keyword>
<comment type="similarity">
    <text evidence="9">Belongs to the glycosyl hydrolase 18 family.</text>
</comment>
<dbReference type="InterPro" id="IPR050542">
    <property type="entry name" value="Glycosyl_Hydrlase18_Chitinase"/>
</dbReference>
<gene>
    <name evidence="11" type="ORF">K491DRAFT_678778</name>
</gene>
<dbReference type="GO" id="GO:0005576">
    <property type="term" value="C:extracellular region"/>
    <property type="evidence" value="ECO:0007669"/>
    <property type="project" value="TreeGrafter"/>
</dbReference>
<organism evidence="11 12">
    <name type="scientific">Lophiostoma macrostomum CBS 122681</name>
    <dbReference type="NCBI Taxonomy" id="1314788"/>
    <lineage>
        <taxon>Eukaryota</taxon>
        <taxon>Fungi</taxon>
        <taxon>Dikarya</taxon>
        <taxon>Ascomycota</taxon>
        <taxon>Pezizomycotina</taxon>
        <taxon>Dothideomycetes</taxon>
        <taxon>Pleosporomycetidae</taxon>
        <taxon>Pleosporales</taxon>
        <taxon>Lophiostomataceae</taxon>
        <taxon>Lophiostoma</taxon>
    </lineage>
</organism>
<evidence type="ECO:0000256" key="2">
    <source>
        <dbReference type="ARBA" id="ARBA00012729"/>
    </source>
</evidence>
<keyword evidence="5" id="KW-0119">Carbohydrate metabolism</keyword>
<dbReference type="Proteomes" id="UP000799324">
    <property type="component" value="Unassembled WGS sequence"/>
</dbReference>
<evidence type="ECO:0000313" key="12">
    <source>
        <dbReference type="Proteomes" id="UP000799324"/>
    </source>
</evidence>
<keyword evidence="7" id="KW-0624">Polysaccharide degradation</keyword>
<evidence type="ECO:0000256" key="7">
    <source>
        <dbReference type="ARBA" id="ARBA00023326"/>
    </source>
</evidence>